<dbReference type="RefSeq" id="WP_166745391.1">
    <property type="nucleotide sequence ID" value="NZ_BAAAEV010000001.1"/>
</dbReference>
<proteinExistence type="predicted"/>
<dbReference type="EMBL" id="JAASQP010000001">
    <property type="protein sequence ID" value="NIJ25168.1"/>
    <property type="molecule type" value="Genomic_DNA"/>
</dbReference>
<reference evidence="1 2" key="1">
    <citation type="submission" date="2020-03" db="EMBL/GenBank/DDBJ databases">
        <title>Genomic Encyclopedia of Type Strains, Phase IV (KMG-IV): sequencing the most valuable type-strain genomes for metagenomic binning, comparative biology and taxonomic classification.</title>
        <authorList>
            <person name="Goeker M."/>
        </authorList>
    </citation>
    <scope>NUCLEOTIDE SEQUENCE [LARGE SCALE GENOMIC DNA]</scope>
    <source>
        <strain evidence="1 2">DSM 22753</strain>
    </source>
</reference>
<keyword evidence="2" id="KW-1185">Reference proteome</keyword>
<comment type="caution">
    <text evidence="1">The sequence shown here is derived from an EMBL/GenBank/DDBJ whole genome shotgun (WGS) entry which is preliminary data.</text>
</comment>
<sequence length="58" mass="6419">MDTNYLLHREQVSLMRAKRARSSEARMAHAGLARGYAGLLTARGYPHRTVAVERPGPA</sequence>
<organism evidence="1 2">
    <name type="scientific">Sphingomonas japonica</name>
    <dbReference type="NCBI Taxonomy" id="511662"/>
    <lineage>
        <taxon>Bacteria</taxon>
        <taxon>Pseudomonadati</taxon>
        <taxon>Pseudomonadota</taxon>
        <taxon>Alphaproteobacteria</taxon>
        <taxon>Sphingomonadales</taxon>
        <taxon>Sphingomonadaceae</taxon>
        <taxon>Sphingomonas</taxon>
    </lineage>
</organism>
<evidence type="ECO:0000313" key="1">
    <source>
        <dbReference type="EMBL" id="NIJ25168.1"/>
    </source>
</evidence>
<dbReference type="Proteomes" id="UP000788153">
    <property type="component" value="Unassembled WGS sequence"/>
</dbReference>
<gene>
    <name evidence="1" type="ORF">FHT01_002710</name>
</gene>
<evidence type="ECO:0000313" key="2">
    <source>
        <dbReference type="Proteomes" id="UP000788153"/>
    </source>
</evidence>
<name>A0ABX0U3U6_9SPHN</name>
<protein>
    <submittedName>
        <fullName evidence="1">Uncharacterized protein</fullName>
    </submittedName>
</protein>
<accession>A0ABX0U3U6</accession>